<dbReference type="RefSeq" id="XP_067482234.1">
    <property type="nucleotide sequence ID" value="XM_067624312.1"/>
</dbReference>
<dbReference type="AlphaFoldDB" id="A0A1L9UTT0"/>
<dbReference type="VEuPathDB" id="FungiDB:ASPBRDRAFT_40228"/>
<gene>
    <name evidence="1" type="ORF">ASPBRDRAFT_40228</name>
</gene>
<accession>A0A1L9UTT0</accession>
<protein>
    <submittedName>
        <fullName evidence="1">Uncharacterized protein</fullName>
    </submittedName>
</protein>
<evidence type="ECO:0000313" key="2">
    <source>
        <dbReference type="Proteomes" id="UP000184499"/>
    </source>
</evidence>
<evidence type="ECO:0000313" key="1">
    <source>
        <dbReference type="EMBL" id="OJJ74986.1"/>
    </source>
</evidence>
<dbReference type="Proteomes" id="UP000184499">
    <property type="component" value="Unassembled WGS sequence"/>
</dbReference>
<proteinExistence type="predicted"/>
<name>A0A1L9UTT0_ASPBC</name>
<dbReference type="GeneID" id="93576800"/>
<organism evidence="1 2">
    <name type="scientific">Aspergillus brasiliensis (strain CBS 101740 / IMI 381727 / IBT 21946)</name>
    <dbReference type="NCBI Taxonomy" id="767769"/>
    <lineage>
        <taxon>Eukaryota</taxon>
        <taxon>Fungi</taxon>
        <taxon>Dikarya</taxon>
        <taxon>Ascomycota</taxon>
        <taxon>Pezizomycotina</taxon>
        <taxon>Eurotiomycetes</taxon>
        <taxon>Eurotiomycetidae</taxon>
        <taxon>Eurotiales</taxon>
        <taxon>Aspergillaceae</taxon>
        <taxon>Aspergillus</taxon>
        <taxon>Aspergillus subgen. Circumdati</taxon>
    </lineage>
</organism>
<sequence length="94" mass="10612">MAYKVICSPPSMHPLAMVEQKQRVFGNWRAWVSSLGTLKNPSASAHGKISTKLYTHMPVFITNFTQNQSTNQPTILRYQNRTSEKANEPPAHGR</sequence>
<reference evidence="2" key="1">
    <citation type="journal article" date="2017" name="Genome Biol.">
        <title>Comparative genomics reveals high biological diversity and specific adaptations in the industrially and medically important fungal genus Aspergillus.</title>
        <authorList>
            <person name="de Vries R.P."/>
            <person name="Riley R."/>
            <person name="Wiebenga A."/>
            <person name="Aguilar-Osorio G."/>
            <person name="Amillis S."/>
            <person name="Uchima C.A."/>
            <person name="Anderluh G."/>
            <person name="Asadollahi M."/>
            <person name="Askin M."/>
            <person name="Barry K."/>
            <person name="Battaglia E."/>
            <person name="Bayram O."/>
            <person name="Benocci T."/>
            <person name="Braus-Stromeyer S.A."/>
            <person name="Caldana C."/>
            <person name="Canovas D."/>
            <person name="Cerqueira G.C."/>
            <person name="Chen F."/>
            <person name="Chen W."/>
            <person name="Choi C."/>
            <person name="Clum A."/>
            <person name="Dos Santos R.A."/>
            <person name="Damasio A.R."/>
            <person name="Diallinas G."/>
            <person name="Emri T."/>
            <person name="Fekete E."/>
            <person name="Flipphi M."/>
            <person name="Freyberg S."/>
            <person name="Gallo A."/>
            <person name="Gournas C."/>
            <person name="Habgood R."/>
            <person name="Hainaut M."/>
            <person name="Harispe M.L."/>
            <person name="Henrissat B."/>
            <person name="Hilden K.S."/>
            <person name="Hope R."/>
            <person name="Hossain A."/>
            <person name="Karabika E."/>
            <person name="Karaffa L."/>
            <person name="Karanyi Z."/>
            <person name="Krasevec N."/>
            <person name="Kuo A."/>
            <person name="Kusch H."/>
            <person name="LaButti K."/>
            <person name="Lagendijk E.L."/>
            <person name="Lapidus A."/>
            <person name="Levasseur A."/>
            <person name="Lindquist E."/>
            <person name="Lipzen A."/>
            <person name="Logrieco A.F."/>
            <person name="MacCabe A."/>
            <person name="Maekelae M.R."/>
            <person name="Malavazi I."/>
            <person name="Melin P."/>
            <person name="Meyer V."/>
            <person name="Mielnichuk N."/>
            <person name="Miskei M."/>
            <person name="Molnar A.P."/>
            <person name="Mule G."/>
            <person name="Ngan C.Y."/>
            <person name="Orejas M."/>
            <person name="Orosz E."/>
            <person name="Ouedraogo J.P."/>
            <person name="Overkamp K.M."/>
            <person name="Park H.-S."/>
            <person name="Perrone G."/>
            <person name="Piumi F."/>
            <person name="Punt P.J."/>
            <person name="Ram A.F."/>
            <person name="Ramon A."/>
            <person name="Rauscher S."/>
            <person name="Record E."/>
            <person name="Riano-Pachon D.M."/>
            <person name="Robert V."/>
            <person name="Roehrig J."/>
            <person name="Ruller R."/>
            <person name="Salamov A."/>
            <person name="Salih N.S."/>
            <person name="Samson R.A."/>
            <person name="Sandor E."/>
            <person name="Sanguinetti M."/>
            <person name="Schuetze T."/>
            <person name="Sepcic K."/>
            <person name="Shelest E."/>
            <person name="Sherlock G."/>
            <person name="Sophianopoulou V."/>
            <person name="Squina F.M."/>
            <person name="Sun H."/>
            <person name="Susca A."/>
            <person name="Todd R.B."/>
            <person name="Tsang A."/>
            <person name="Unkles S.E."/>
            <person name="van de Wiele N."/>
            <person name="van Rossen-Uffink D."/>
            <person name="Oliveira J.V."/>
            <person name="Vesth T.C."/>
            <person name="Visser J."/>
            <person name="Yu J.-H."/>
            <person name="Zhou M."/>
            <person name="Andersen M.R."/>
            <person name="Archer D.B."/>
            <person name="Baker S.E."/>
            <person name="Benoit I."/>
            <person name="Brakhage A.A."/>
            <person name="Braus G.H."/>
            <person name="Fischer R."/>
            <person name="Frisvad J.C."/>
            <person name="Goldman G.H."/>
            <person name="Houbraken J."/>
            <person name="Oakley B."/>
            <person name="Pocsi I."/>
            <person name="Scazzocchio C."/>
            <person name="Seiboth B."/>
            <person name="vanKuyk P.A."/>
            <person name="Wortman J."/>
            <person name="Dyer P.S."/>
            <person name="Grigoriev I.V."/>
        </authorList>
    </citation>
    <scope>NUCLEOTIDE SEQUENCE [LARGE SCALE GENOMIC DNA]</scope>
    <source>
        <strain evidence="2">CBS 101740 / IMI 381727 / IBT 21946</strain>
    </source>
</reference>
<keyword evidence="2" id="KW-1185">Reference proteome</keyword>
<dbReference type="EMBL" id="KV878681">
    <property type="protein sequence ID" value="OJJ74986.1"/>
    <property type="molecule type" value="Genomic_DNA"/>
</dbReference>